<evidence type="ECO:0000313" key="1">
    <source>
        <dbReference type="EMBL" id="PNJ09824.1"/>
    </source>
</evidence>
<sequence>TDAQGFLPARDKRKLGASVVKVNKVGQLRVLLAFSR</sequence>
<reference evidence="1" key="1">
    <citation type="submission" date="2017-12" db="EMBL/GenBank/DDBJ databases">
        <title>High-resolution comparative analysis of great ape genomes.</title>
        <authorList>
            <person name="Pollen A."/>
            <person name="Hastie A."/>
            <person name="Hormozdiari F."/>
            <person name="Dougherty M."/>
            <person name="Liu R."/>
            <person name="Chaisson M."/>
            <person name="Hoppe E."/>
            <person name="Hill C."/>
            <person name="Pang A."/>
            <person name="Hillier L."/>
            <person name="Baker C."/>
            <person name="Armstrong J."/>
            <person name="Shendure J."/>
            <person name="Paten B."/>
            <person name="Wilson R."/>
            <person name="Chao H."/>
            <person name="Schneider V."/>
            <person name="Ventura M."/>
            <person name="Kronenberg Z."/>
            <person name="Murali S."/>
            <person name="Gordon D."/>
            <person name="Cantsilieris S."/>
            <person name="Munson K."/>
            <person name="Nelson B."/>
            <person name="Raja A."/>
            <person name="Underwood J."/>
            <person name="Diekhans M."/>
            <person name="Fiddes I."/>
            <person name="Haussler D."/>
            <person name="Eichler E."/>
        </authorList>
    </citation>
    <scope>NUCLEOTIDE SEQUENCE [LARGE SCALE GENOMIC DNA]</scope>
    <source>
        <strain evidence="1">Susie</strain>
    </source>
</reference>
<dbReference type="EMBL" id="NDHI03003669">
    <property type="protein sequence ID" value="PNJ09824.1"/>
    <property type="molecule type" value="Genomic_DNA"/>
</dbReference>
<gene>
    <name evidence="1" type="ORF">CR201_G0049805</name>
</gene>
<name>A0A2J8RMS3_PONAB</name>
<comment type="caution">
    <text evidence="1">The sequence shown here is derived from an EMBL/GenBank/DDBJ whole genome shotgun (WGS) entry which is preliminary data.</text>
</comment>
<proteinExistence type="predicted"/>
<protein>
    <submittedName>
        <fullName evidence="1">LCN10 isoform 8</fullName>
    </submittedName>
</protein>
<accession>A0A2J8RMS3</accession>
<organism evidence="1">
    <name type="scientific">Pongo abelii</name>
    <name type="common">Sumatran orangutan</name>
    <name type="synonym">Pongo pygmaeus abelii</name>
    <dbReference type="NCBI Taxonomy" id="9601"/>
    <lineage>
        <taxon>Eukaryota</taxon>
        <taxon>Metazoa</taxon>
        <taxon>Chordata</taxon>
        <taxon>Craniata</taxon>
        <taxon>Vertebrata</taxon>
        <taxon>Euteleostomi</taxon>
        <taxon>Mammalia</taxon>
        <taxon>Eutheria</taxon>
        <taxon>Euarchontoglires</taxon>
        <taxon>Primates</taxon>
        <taxon>Haplorrhini</taxon>
        <taxon>Catarrhini</taxon>
        <taxon>Hominidae</taxon>
        <taxon>Pongo</taxon>
    </lineage>
</organism>
<dbReference type="AlphaFoldDB" id="A0A2J8RMS3"/>
<feature type="non-terminal residue" evidence="1">
    <location>
        <position position="1"/>
    </location>
</feature>